<keyword evidence="2" id="KW-1185">Reference proteome</keyword>
<accession>A0A915DHC1</accession>
<protein>
    <submittedName>
        <fullName evidence="3">Uncharacterized protein</fullName>
    </submittedName>
</protein>
<proteinExistence type="predicted"/>
<name>A0A915DHC1_9BILA</name>
<evidence type="ECO:0000313" key="3">
    <source>
        <dbReference type="WBParaSite" id="jg19910"/>
    </source>
</evidence>
<dbReference type="Proteomes" id="UP000887574">
    <property type="component" value="Unplaced"/>
</dbReference>
<sequence>MRSEYDSTFVNVQDDFKSMRFDWGRYMAEVTEHFVKQKKSIEDEKKRFKNVMKKKDLHIEDLQSRLNSASEQVKVTVQALEAQQRRVTIAQRDVYAAHEEVKDVNRKLNDQLYLASHQKCRLAKPMKKCEKCFPMK</sequence>
<dbReference type="AlphaFoldDB" id="A0A915DHC1"/>
<evidence type="ECO:0000256" key="1">
    <source>
        <dbReference type="SAM" id="Coils"/>
    </source>
</evidence>
<reference evidence="3" key="1">
    <citation type="submission" date="2022-11" db="UniProtKB">
        <authorList>
            <consortium name="WormBaseParasite"/>
        </authorList>
    </citation>
    <scope>IDENTIFICATION</scope>
</reference>
<keyword evidence="1" id="KW-0175">Coiled coil</keyword>
<dbReference type="WBParaSite" id="jg19910">
    <property type="protein sequence ID" value="jg19910"/>
    <property type="gene ID" value="jg19910"/>
</dbReference>
<organism evidence="2 3">
    <name type="scientific">Ditylenchus dipsaci</name>
    <dbReference type="NCBI Taxonomy" id="166011"/>
    <lineage>
        <taxon>Eukaryota</taxon>
        <taxon>Metazoa</taxon>
        <taxon>Ecdysozoa</taxon>
        <taxon>Nematoda</taxon>
        <taxon>Chromadorea</taxon>
        <taxon>Rhabditida</taxon>
        <taxon>Tylenchina</taxon>
        <taxon>Tylenchomorpha</taxon>
        <taxon>Sphaerularioidea</taxon>
        <taxon>Anguinidae</taxon>
        <taxon>Anguininae</taxon>
        <taxon>Ditylenchus</taxon>
    </lineage>
</organism>
<feature type="coiled-coil region" evidence="1">
    <location>
        <begin position="52"/>
        <end position="79"/>
    </location>
</feature>
<evidence type="ECO:0000313" key="2">
    <source>
        <dbReference type="Proteomes" id="UP000887574"/>
    </source>
</evidence>